<protein>
    <submittedName>
        <fullName evidence="3">NB-ARC domain containing protein</fullName>
    </submittedName>
</protein>
<proteinExistence type="predicted"/>
<feature type="domain" description="NB-ARC" evidence="2">
    <location>
        <begin position="77"/>
        <end position="247"/>
    </location>
</feature>
<dbReference type="InterPro" id="IPR042197">
    <property type="entry name" value="Apaf_helical"/>
</dbReference>
<evidence type="ECO:0000256" key="1">
    <source>
        <dbReference type="ARBA" id="ARBA00022821"/>
    </source>
</evidence>
<dbReference type="STRING" id="3476.A0A2P5B8Z6"/>
<dbReference type="SUPFAM" id="SSF52540">
    <property type="entry name" value="P-loop containing nucleoside triphosphate hydrolases"/>
    <property type="match status" value="1"/>
</dbReference>
<evidence type="ECO:0000313" key="3">
    <source>
        <dbReference type="EMBL" id="PON45270.1"/>
    </source>
</evidence>
<name>A0A2P5B8Z6_PARAD</name>
<dbReference type="PRINTS" id="PR00364">
    <property type="entry name" value="DISEASERSIST"/>
</dbReference>
<evidence type="ECO:0000313" key="4">
    <source>
        <dbReference type="Proteomes" id="UP000237105"/>
    </source>
</evidence>
<accession>A0A2P5B8Z6</accession>
<dbReference type="EMBL" id="JXTB01000334">
    <property type="protein sequence ID" value="PON45270.1"/>
    <property type="molecule type" value="Genomic_DNA"/>
</dbReference>
<gene>
    <name evidence="3" type="ORF">PanWU01x14_259750</name>
</gene>
<keyword evidence="1" id="KW-0611">Plant defense</keyword>
<evidence type="ECO:0000259" key="2">
    <source>
        <dbReference type="Pfam" id="PF00931"/>
    </source>
</evidence>
<dbReference type="OrthoDB" id="1193812at2759"/>
<keyword evidence="4" id="KW-1185">Reference proteome</keyword>
<dbReference type="AlphaFoldDB" id="A0A2P5B8Z6"/>
<dbReference type="PANTHER" id="PTHR36766:SF63">
    <property type="entry name" value="NB-ARC DOMAIN-CONTAINING PROTEIN"/>
    <property type="match status" value="1"/>
</dbReference>
<reference evidence="4" key="1">
    <citation type="submission" date="2016-06" db="EMBL/GenBank/DDBJ databases">
        <title>Parallel loss of symbiosis genes in relatives of nitrogen-fixing non-legume Parasponia.</title>
        <authorList>
            <person name="Van Velzen R."/>
            <person name="Holmer R."/>
            <person name="Bu F."/>
            <person name="Rutten L."/>
            <person name="Van Zeijl A."/>
            <person name="Liu W."/>
            <person name="Santuari L."/>
            <person name="Cao Q."/>
            <person name="Sharma T."/>
            <person name="Shen D."/>
            <person name="Roswanjaya Y."/>
            <person name="Wardhani T."/>
            <person name="Kalhor M.S."/>
            <person name="Jansen J."/>
            <person name="Van den Hoogen J."/>
            <person name="Gungor B."/>
            <person name="Hartog M."/>
            <person name="Hontelez J."/>
            <person name="Verver J."/>
            <person name="Yang W.-C."/>
            <person name="Schijlen E."/>
            <person name="Repin R."/>
            <person name="Schilthuizen M."/>
            <person name="Schranz E."/>
            <person name="Heidstra R."/>
            <person name="Miyata K."/>
            <person name="Fedorova E."/>
            <person name="Kohlen W."/>
            <person name="Bisseling T."/>
            <person name="Smit S."/>
            <person name="Geurts R."/>
        </authorList>
    </citation>
    <scope>NUCLEOTIDE SEQUENCE [LARGE SCALE GENOMIC DNA]</scope>
    <source>
        <strain evidence="4">cv. WU1-14</strain>
    </source>
</reference>
<dbReference type="PANTHER" id="PTHR36766">
    <property type="entry name" value="PLANT BROAD-SPECTRUM MILDEW RESISTANCE PROTEIN RPW8"/>
    <property type="match status" value="1"/>
</dbReference>
<dbReference type="GO" id="GO:0043531">
    <property type="term" value="F:ADP binding"/>
    <property type="evidence" value="ECO:0007669"/>
    <property type="project" value="InterPro"/>
</dbReference>
<dbReference type="Gene3D" id="1.10.8.430">
    <property type="entry name" value="Helical domain of apoptotic protease-activating factors"/>
    <property type="match status" value="1"/>
</dbReference>
<dbReference type="InterPro" id="IPR002182">
    <property type="entry name" value="NB-ARC"/>
</dbReference>
<dbReference type="Proteomes" id="UP000237105">
    <property type="component" value="Unassembled WGS sequence"/>
</dbReference>
<organism evidence="3 4">
    <name type="scientific">Parasponia andersonii</name>
    <name type="common">Sponia andersonii</name>
    <dbReference type="NCBI Taxonomy" id="3476"/>
    <lineage>
        <taxon>Eukaryota</taxon>
        <taxon>Viridiplantae</taxon>
        <taxon>Streptophyta</taxon>
        <taxon>Embryophyta</taxon>
        <taxon>Tracheophyta</taxon>
        <taxon>Spermatophyta</taxon>
        <taxon>Magnoliopsida</taxon>
        <taxon>eudicotyledons</taxon>
        <taxon>Gunneridae</taxon>
        <taxon>Pentapetalae</taxon>
        <taxon>rosids</taxon>
        <taxon>fabids</taxon>
        <taxon>Rosales</taxon>
        <taxon>Cannabaceae</taxon>
        <taxon>Parasponia</taxon>
    </lineage>
</organism>
<dbReference type="Gene3D" id="3.40.50.300">
    <property type="entry name" value="P-loop containing nucleotide triphosphate hydrolases"/>
    <property type="match status" value="1"/>
</dbReference>
<dbReference type="InterPro" id="IPR027417">
    <property type="entry name" value="P-loop_NTPase"/>
</dbReference>
<dbReference type="Pfam" id="PF00931">
    <property type="entry name" value="NB-ARC"/>
    <property type="match status" value="1"/>
</dbReference>
<comment type="caution">
    <text evidence="3">The sequence shown here is derived from an EMBL/GenBank/DDBJ whole genome shotgun (WGS) entry which is preliminary data.</text>
</comment>
<sequence length="296" mass="34207">MAETITVVTPVVDLSETREEAYDIEDVMDEYLLHVVQGYHRCGIIGLIRKTGYFIKSLNLLASLFIADFEFLDVHSTRDELITRLVEGEFTRTVISLVDEGGVGKTTLAKQVYDNEAVKGHFDCRTWITVSQAYNPCKLLMAMKKHFCLTVECDLGEIDMMKEVISQLRQYLQTKRCMIVFDDVRGIDLWGIMRHALPNNDRGSRIVTTMHNDAVASYKDTSFDLVKKLQSWSQESDWELFTRKEFRFESEGHCPEEQKQLSLEIIRKCQRLPLQIAAVAGLLFEWQKYMTHFVPS</sequence>
<dbReference type="GO" id="GO:0006952">
    <property type="term" value="P:defense response"/>
    <property type="evidence" value="ECO:0007669"/>
    <property type="project" value="UniProtKB-KW"/>
</dbReference>